<feature type="compositionally biased region" description="Basic residues" evidence="1">
    <location>
        <begin position="1"/>
        <end position="12"/>
    </location>
</feature>
<comment type="caution">
    <text evidence="2">The sequence shown here is derived from an EMBL/GenBank/DDBJ whole genome shotgun (WGS) entry which is preliminary data.</text>
</comment>
<proteinExistence type="predicted"/>
<protein>
    <submittedName>
        <fullName evidence="2">Uncharacterized protein</fullName>
    </submittedName>
</protein>
<organism evidence="2 3">
    <name type="scientific">Ophiocordyceps polyrhachis-furcata BCC 54312</name>
    <dbReference type="NCBI Taxonomy" id="1330021"/>
    <lineage>
        <taxon>Eukaryota</taxon>
        <taxon>Fungi</taxon>
        <taxon>Dikarya</taxon>
        <taxon>Ascomycota</taxon>
        <taxon>Pezizomycotina</taxon>
        <taxon>Sordariomycetes</taxon>
        <taxon>Hypocreomycetidae</taxon>
        <taxon>Hypocreales</taxon>
        <taxon>Ophiocordycipitaceae</taxon>
        <taxon>Ophiocordyceps</taxon>
    </lineage>
</organism>
<dbReference type="Proteomes" id="UP000253664">
    <property type="component" value="Unassembled WGS sequence"/>
</dbReference>
<dbReference type="EMBL" id="LKCN02000012">
    <property type="protein sequence ID" value="RCI10381.1"/>
    <property type="molecule type" value="Genomic_DNA"/>
</dbReference>
<dbReference type="AlphaFoldDB" id="A0A367L7J3"/>
<name>A0A367L7J3_9HYPO</name>
<keyword evidence="3" id="KW-1185">Reference proteome</keyword>
<gene>
    <name evidence="2" type="ORF">L249_4384</name>
</gene>
<accession>A0A367L7J3</accession>
<feature type="compositionally biased region" description="Basic and acidic residues" evidence="1">
    <location>
        <begin position="13"/>
        <end position="32"/>
    </location>
</feature>
<evidence type="ECO:0000313" key="3">
    <source>
        <dbReference type="Proteomes" id="UP000253664"/>
    </source>
</evidence>
<evidence type="ECO:0000313" key="2">
    <source>
        <dbReference type="EMBL" id="RCI10381.1"/>
    </source>
</evidence>
<feature type="non-terminal residue" evidence="2">
    <location>
        <position position="1"/>
    </location>
</feature>
<reference evidence="2 3" key="1">
    <citation type="journal article" date="2015" name="BMC Genomics">
        <title>Insights from the genome of Ophiocordyceps polyrhachis-furcata to pathogenicity and host specificity in insect fungi.</title>
        <authorList>
            <person name="Wichadakul D."/>
            <person name="Kobmoo N."/>
            <person name="Ingsriswang S."/>
            <person name="Tangphatsornruang S."/>
            <person name="Chantasingh D."/>
            <person name="Luangsa-ard J.J."/>
            <person name="Eurwilaichitr L."/>
        </authorList>
    </citation>
    <scope>NUCLEOTIDE SEQUENCE [LARGE SCALE GENOMIC DNA]</scope>
    <source>
        <strain evidence="2 3">BCC 54312</strain>
    </source>
</reference>
<evidence type="ECO:0000256" key="1">
    <source>
        <dbReference type="SAM" id="MobiDB-lite"/>
    </source>
</evidence>
<feature type="region of interest" description="Disordered" evidence="1">
    <location>
        <begin position="1"/>
        <end position="35"/>
    </location>
</feature>
<sequence>SRRTQKGRKKDARAHTKEHTQKSTHAQKERGRQTTPVGLVLSSVSLVLNLPEPFRSMSSLLLFISCPCPQSEVLFL</sequence>